<dbReference type="SUPFAM" id="SSF56601">
    <property type="entry name" value="beta-lactamase/transpeptidase-like"/>
    <property type="match status" value="1"/>
</dbReference>
<accession>A0ABW1I9P0</accession>
<dbReference type="Gene3D" id="3.40.710.10">
    <property type="entry name" value="DD-peptidase/beta-lactamase superfamily"/>
    <property type="match status" value="1"/>
</dbReference>
<evidence type="ECO:0000259" key="2">
    <source>
        <dbReference type="Pfam" id="PF00144"/>
    </source>
</evidence>
<dbReference type="EMBL" id="JBHSQK010000045">
    <property type="protein sequence ID" value="MFC5950317.1"/>
    <property type="molecule type" value="Genomic_DNA"/>
</dbReference>
<dbReference type="EC" id="3.-.-.-" evidence="3"/>
<sequence length="414" mass="42840">MATTVCALGALAACGAPSPPASTAPTSTSAAAPGLPAYAVAAQEKIAAAMKANVIPGAVVRISSPTQGDWTATFGTGTIGRDDPMTVDDHIRAGSITKTMTSTVILQLVQEGKLSLEDPIGKYRSDVPGGDGITIAQLAEMRSGLYSYTFDPSFNRTLDDDPGKAWTPDELLAIAFAHPPDARPGTTFEYSNTNIVLLGLVIEQLTGEPLEKAFAERIFTPLGMTRTSLPVRTDATIPAPHPQGYSFGTNVSTMQTYALPADQEAAALAGTLQPNDETDANPSWAWAAGGAISTVPDLFTYAQALVGGRLLDAATQKVRMDSIQPTDPAHPDAAGYGIGIAKFGPLLGHDGQIPGFMTFTGQDPATGLTITIATNLATVPSGEGSALTLLKAILPVFYPNLQAPPGNPAAVPNR</sequence>
<feature type="signal peptide" evidence="1">
    <location>
        <begin position="1"/>
        <end position="23"/>
    </location>
</feature>
<evidence type="ECO:0000313" key="3">
    <source>
        <dbReference type="EMBL" id="MFC5950317.1"/>
    </source>
</evidence>
<dbReference type="PANTHER" id="PTHR46825:SF7">
    <property type="entry name" value="D-ALANYL-D-ALANINE CARBOXYPEPTIDASE"/>
    <property type="match status" value="1"/>
</dbReference>
<reference evidence="4" key="1">
    <citation type="journal article" date="2019" name="Int. J. Syst. Evol. Microbiol.">
        <title>The Global Catalogue of Microorganisms (GCM) 10K type strain sequencing project: providing services to taxonomists for standard genome sequencing and annotation.</title>
        <authorList>
            <consortium name="The Broad Institute Genomics Platform"/>
            <consortium name="The Broad Institute Genome Sequencing Center for Infectious Disease"/>
            <person name="Wu L."/>
            <person name="Ma J."/>
        </authorList>
    </citation>
    <scope>NUCLEOTIDE SEQUENCE [LARGE SCALE GENOMIC DNA]</scope>
    <source>
        <strain evidence="4">CGMCC 4.7397</strain>
    </source>
</reference>
<dbReference type="RefSeq" id="WP_379567453.1">
    <property type="nucleotide sequence ID" value="NZ_JBHSQK010000045.1"/>
</dbReference>
<dbReference type="Pfam" id="PF00144">
    <property type="entry name" value="Beta-lactamase"/>
    <property type="match status" value="1"/>
</dbReference>
<organism evidence="3 4">
    <name type="scientific">Pseudonocardia lutea</name>
    <dbReference type="NCBI Taxonomy" id="2172015"/>
    <lineage>
        <taxon>Bacteria</taxon>
        <taxon>Bacillati</taxon>
        <taxon>Actinomycetota</taxon>
        <taxon>Actinomycetes</taxon>
        <taxon>Pseudonocardiales</taxon>
        <taxon>Pseudonocardiaceae</taxon>
        <taxon>Pseudonocardia</taxon>
    </lineage>
</organism>
<feature type="domain" description="Beta-lactamase-related" evidence="2">
    <location>
        <begin position="44"/>
        <end position="379"/>
    </location>
</feature>
<dbReference type="GO" id="GO:0016787">
    <property type="term" value="F:hydrolase activity"/>
    <property type="evidence" value="ECO:0007669"/>
    <property type="project" value="UniProtKB-KW"/>
</dbReference>
<name>A0ABW1I9P0_9PSEU</name>
<comment type="caution">
    <text evidence="3">The sequence shown here is derived from an EMBL/GenBank/DDBJ whole genome shotgun (WGS) entry which is preliminary data.</text>
</comment>
<evidence type="ECO:0000256" key="1">
    <source>
        <dbReference type="SAM" id="SignalP"/>
    </source>
</evidence>
<evidence type="ECO:0000313" key="4">
    <source>
        <dbReference type="Proteomes" id="UP001596119"/>
    </source>
</evidence>
<dbReference type="InterPro" id="IPR050491">
    <property type="entry name" value="AmpC-like"/>
</dbReference>
<protein>
    <submittedName>
        <fullName evidence="3">Serine hydrolase domain-containing protein</fullName>
        <ecNumber evidence="3">3.-.-.-</ecNumber>
    </submittedName>
</protein>
<keyword evidence="4" id="KW-1185">Reference proteome</keyword>
<keyword evidence="3" id="KW-0378">Hydrolase</keyword>
<dbReference type="InterPro" id="IPR012338">
    <property type="entry name" value="Beta-lactam/transpept-like"/>
</dbReference>
<dbReference type="Proteomes" id="UP001596119">
    <property type="component" value="Unassembled WGS sequence"/>
</dbReference>
<feature type="chain" id="PRO_5047068525" evidence="1">
    <location>
        <begin position="24"/>
        <end position="414"/>
    </location>
</feature>
<dbReference type="InterPro" id="IPR001466">
    <property type="entry name" value="Beta-lactam-related"/>
</dbReference>
<keyword evidence="1" id="KW-0732">Signal</keyword>
<dbReference type="PANTHER" id="PTHR46825">
    <property type="entry name" value="D-ALANYL-D-ALANINE-CARBOXYPEPTIDASE/ENDOPEPTIDASE AMPH"/>
    <property type="match status" value="1"/>
</dbReference>
<gene>
    <name evidence="3" type="ORF">ACFQH9_18790</name>
</gene>
<proteinExistence type="predicted"/>